<dbReference type="EMBL" id="SMFZ01000002">
    <property type="protein sequence ID" value="TCK20121.1"/>
    <property type="molecule type" value="Genomic_DNA"/>
</dbReference>
<dbReference type="InterPro" id="IPR011330">
    <property type="entry name" value="Glyco_hydro/deAcase_b/a-brl"/>
</dbReference>
<evidence type="ECO:0000259" key="1">
    <source>
        <dbReference type="PROSITE" id="PS51677"/>
    </source>
</evidence>
<reference evidence="2 3" key="1">
    <citation type="submission" date="2019-03" db="EMBL/GenBank/DDBJ databases">
        <title>Sequencing the genomes of 1000 actinobacteria strains.</title>
        <authorList>
            <person name="Klenk H.-P."/>
        </authorList>
    </citation>
    <scope>NUCLEOTIDE SEQUENCE [LARGE SCALE GENOMIC DNA]</scope>
    <source>
        <strain evidence="2 3">DSM 44969</strain>
    </source>
</reference>
<dbReference type="GO" id="GO:0016810">
    <property type="term" value="F:hydrolase activity, acting on carbon-nitrogen (but not peptide) bonds"/>
    <property type="evidence" value="ECO:0007669"/>
    <property type="project" value="InterPro"/>
</dbReference>
<dbReference type="PANTHER" id="PTHR47561">
    <property type="entry name" value="POLYSACCHARIDE DEACETYLASE FAMILY PROTEIN (AFU_ORTHOLOGUE AFUA_6G05030)"/>
    <property type="match status" value="1"/>
</dbReference>
<dbReference type="InterPro" id="IPR002509">
    <property type="entry name" value="NODB_dom"/>
</dbReference>
<evidence type="ECO:0000313" key="2">
    <source>
        <dbReference type="EMBL" id="TCK20121.1"/>
    </source>
</evidence>
<evidence type="ECO:0000313" key="3">
    <source>
        <dbReference type="Proteomes" id="UP000295560"/>
    </source>
</evidence>
<dbReference type="PROSITE" id="PS51677">
    <property type="entry name" value="NODB"/>
    <property type="match status" value="1"/>
</dbReference>
<keyword evidence="3" id="KW-1185">Reference proteome</keyword>
<organism evidence="2 3">
    <name type="scientific">Pseudonocardia endophytica</name>
    <dbReference type="NCBI Taxonomy" id="401976"/>
    <lineage>
        <taxon>Bacteria</taxon>
        <taxon>Bacillati</taxon>
        <taxon>Actinomycetota</taxon>
        <taxon>Actinomycetes</taxon>
        <taxon>Pseudonocardiales</taxon>
        <taxon>Pseudonocardiaceae</taxon>
        <taxon>Pseudonocardia</taxon>
    </lineage>
</organism>
<gene>
    <name evidence="2" type="ORF">EV378_4070</name>
</gene>
<accession>A0A4R1HGY7</accession>
<feature type="domain" description="NodB homology" evidence="1">
    <location>
        <begin position="40"/>
        <end position="287"/>
    </location>
</feature>
<dbReference type="Proteomes" id="UP000295560">
    <property type="component" value="Unassembled WGS sequence"/>
</dbReference>
<dbReference type="SUPFAM" id="SSF88713">
    <property type="entry name" value="Glycoside hydrolase/deacetylase"/>
    <property type="match status" value="1"/>
</dbReference>
<dbReference type="AlphaFoldDB" id="A0A4R1HGY7"/>
<dbReference type="CDD" id="cd10938">
    <property type="entry name" value="CE4_HpPgdA_like"/>
    <property type="match status" value="1"/>
</dbReference>
<name>A0A4R1HGY7_PSEEN</name>
<protein>
    <submittedName>
        <fullName evidence="2">Polysaccharide deacetylase</fullName>
    </submittedName>
</protein>
<dbReference type="PANTHER" id="PTHR47561:SF1">
    <property type="entry name" value="POLYSACCHARIDE DEACETYLASE FAMILY PROTEIN (AFU_ORTHOLOGUE AFUA_6G05030)"/>
    <property type="match status" value="1"/>
</dbReference>
<proteinExistence type="predicted"/>
<sequence>MRGGGLWSHHAMTKEIFVAFGIDVDAVGGWLGSYGGEDSPGDISRGVFAGEVGVPRLNRLLARYDLPATWFWPGHSIETFPEQFDEVVAAGHEIGVHGYSHENPIAMTREQESDILDHCIQLITDRAGTRPTGYVAPWWEFSRVTNELLLERDITYDHSLMHRDFEPYYVRVGDEWTPIDYDKPAREWMKPLVRGEETDLVEIPASWYLDDLPPMMFIKTSPNSHGFVNPRHIEQMWRDQFDWVYRESDYAVFTFTIHPDVSGRPQVLLMLERLIEHINGHDGIRWSTFDGIARDFLARRPRS</sequence>
<dbReference type="InterPro" id="IPR037950">
    <property type="entry name" value="PgdA-like"/>
</dbReference>
<dbReference type="GO" id="GO:0005975">
    <property type="term" value="P:carbohydrate metabolic process"/>
    <property type="evidence" value="ECO:0007669"/>
    <property type="project" value="InterPro"/>
</dbReference>
<comment type="caution">
    <text evidence="2">The sequence shown here is derived from an EMBL/GenBank/DDBJ whole genome shotgun (WGS) entry which is preliminary data.</text>
</comment>
<dbReference type="Gene3D" id="3.20.20.370">
    <property type="entry name" value="Glycoside hydrolase/deacetylase"/>
    <property type="match status" value="1"/>
</dbReference>
<dbReference type="Pfam" id="PF01522">
    <property type="entry name" value="Polysacc_deac_1"/>
    <property type="match status" value="1"/>
</dbReference>